<keyword evidence="3" id="KW-1185">Reference proteome</keyword>
<dbReference type="STRING" id="463301.SAMN04487955_106158"/>
<dbReference type="InterPro" id="IPR021527">
    <property type="entry name" value="DUF2795"/>
</dbReference>
<organism evidence="2 3">
    <name type="scientific">Halomonas korlensis</name>
    <dbReference type="NCBI Taxonomy" id="463301"/>
    <lineage>
        <taxon>Bacteria</taxon>
        <taxon>Pseudomonadati</taxon>
        <taxon>Pseudomonadota</taxon>
        <taxon>Gammaproteobacteria</taxon>
        <taxon>Oceanospirillales</taxon>
        <taxon>Halomonadaceae</taxon>
        <taxon>Halomonas</taxon>
    </lineage>
</organism>
<evidence type="ECO:0008006" key="4">
    <source>
        <dbReference type="Google" id="ProtNLM"/>
    </source>
</evidence>
<reference evidence="3" key="1">
    <citation type="submission" date="2016-10" db="EMBL/GenBank/DDBJ databases">
        <authorList>
            <person name="Varghese N."/>
            <person name="Submissions S."/>
        </authorList>
    </citation>
    <scope>NUCLEOTIDE SEQUENCE [LARGE SCALE GENOMIC DNA]</scope>
    <source>
        <strain evidence="3">CGMCC 1.6981</strain>
    </source>
</reference>
<dbReference type="OrthoDB" id="3078349at2"/>
<proteinExistence type="predicted"/>
<dbReference type="RefSeq" id="WP_089795522.1">
    <property type="nucleotide sequence ID" value="NZ_FPBP01000006.1"/>
</dbReference>
<dbReference type="AlphaFoldDB" id="A0A1I7IAB8"/>
<protein>
    <recommendedName>
        <fullName evidence="4">DUF2795 domain-containing protein</fullName>
    </recommendedName>
</protein>
<dbReference type="Proteomes" id="UP000198693">
    <property type="component" value="Unassembled WGS sequence"/>
</dbReference>
<name>A0A1I7IAB8_9GAMM</name>
<dbReference type="Pfam" id="PF11387">
    <property type="entry name" value="DUF2795"/>
    <property type="match status" value="1"/>
</dbReference>
<dbReference type="EMBL" id="FPBP01000006">
    <property type="protein sequence ID" value="SFU69915.1"/>
    <property type="molecule type" value="Genomic_DNA"/>
</dbReference>
<evidence type="ECO:0000313" key="3">
    <source>
        <dbReference type="Proteomes" id="UP000198693"/>
    </source>
</evidence>
<gene>
    <name evidence="2" type="ORF">SAMN04487955_106158</name>
</gene>
<sequence>MTRGLGGHSPANVTHHLKGTDFPASRADIEQQAQENGADDEILEVVRNMPDREYEDMADVLKGVGEAE</sequence>
<evidence type="ECO:0000313" key="2">
    <source>
        <dbReference type="EMBL" id="SFU69915.1"/>
    </source>
</evidence>
<evidence type="ECO:0000256" key="1">
    <source>
        <dbReference type="SAM" id="MobiDB-lite"/>
    </source>
</evidence>
<accession>A0A1I7IAB8</accession>
<feature type="region of interest" description="Disordered" evidence="1">
    <location>
        <begin position="1"/>
        <end position="24"/>
    </location>
</feature>